<dbReference type="Proteomes" id="UP000221080">
    <property type="component" value="Chromosome 13"/>
</dbReference>
<dbReference type="KEGG" id="ipu:108261996"/>
<evidence type="ECO:0000313" key="12">
    <source>
        <dbReference type="Proteomes" id="UP000221080"/>
    </source>
</evidence>
<dbReference type="InterPro" id="IPR017972">
    <property type="entry name" value="Cyt_P450_CS"/>
</dbReference>
<dbReference type="GO" id="GO:0070330">
    <property type="term" value="F:aromatase activity"/>
    <property type="evidence" value="ECO:0007669"/>
    <property type="project" value="UniProtKB-EC"/>
</dbReference>
<keyword evidence="11" id="KW-0560">Oxidoreductase</keyword>
<comment type="similarity">
    <text evidence="1 11">Belongs to the cytochrome P450 family.</text>
</comment>
<evidence type="ECO:0000313" key="13">
    <source>
        <dbReference type="RefSeq" id="XP_053541299.1"/>
    </source>
</evidence>
<proteinExistence type="inferred from homology"/>
<evidence type="ECO:0000256" key="7">
    <source>
        <dbReference type="ARBA" id="ARBA00043174"/>
    </source>
</evidence>
<evidence type="ECO:0000256" key="4">
    <source>
        <dbReference type="ARBA" id="ARBA00037202"/>
    </source>
</evidence>
<dbReference type="PANTHER" id="PTHR24291">
    <property type="entry name" value="CYTOCHROME P450 FAMILY 4"/>
    <property type="match status" value="1"/>
</dbReference>
<dbReference type="InterPro" id="IPR001128">
    <property type="entry name" value="Cyt_P450"/>
</dbReference>
<evidence type="ECO:0000256" key="11">
    <source>
        <dbReference type="RuleBase" id="RU000461"/>
    </source>
</evidence>
<sequence>MTGNKRRAVDFIEVLLLSKDENGEGLSNEEIKAQADTFMFAGHDTTASAISWVLYNLAMHQEYQDRCRSEINALLEGRDTEELMWEDLSNLTFTTMCIKESMRLHPPVLALTRYYSQDMNVPGGRTLPEGDICLISVYGTHHNPDVWPNPEVYDPMRFDLDNQKQRSPYAFVPFSAGPRNCIGQNFAMAEIRVVLALTLRRFRVLPGSRSPSRLYMLTMRAEGGLPLTLEPVSPAQS</sequence>
<evidence type="ECO:0000256" key="6">
    <source>
        <dbReference type="ARBA" id="ARBA00042499"/>
    </source>
</evidence>
<dbReference type="GO" id="GO:0005506">
    <property type="term" value="F:iron ion binding"/>
    <property type="evidence" value="ECO:0007669"/>
    <property type="project" value="InterPro"/>
</dbReference>
<comment type="function">
    <text evidence="4">Catalyzes the formation of aromatic C18 estrogens from C19 androgens.</text>
</comment>
<keyword evidence="11" id="KW-0503">Monooxygenase</keyword>
<dbReference type="GO" id="GO:0020037">
    <property type="term" value="F:heme binding"/>
    <property type="evidence" value="ECO:0007669"/>
    <property type="project" value="InterPro"/>
</dbReference>
<dbReference type="SUPFAM" id="SSF48264">
    <property type="entry name" value="Cytochrome P450"/>
    <property type="match status" value="1"/>
</dbReference>
<dbReference type="GeneID" id="108261996"/>
<reference evidence="13" key="2">
    <citation type="submission" date="2025-08" db="UniProtKB">
        <authorList>
            <consortium name="RefSeq"/>
        </authorList>
    </citation>
    <scope>IDENTIFICATION</scope>
    <source>
        <tissue evidence="13">Blood</tissue>
    </source>
</reference>
<dbReference type="PANTHER" id="PTHR24291:SF210">
    <property type="entry name" value="CYTOCHROME P450 FAMILY 4 SUBFAMILY F MEMBER 11"/>
    <property type="match status" value="1"/>
</dbReference>
<dbReference type="InterPro" id="IPR050196">
    <property type="entry name" value="Cytochrome_P450_Monoox"/>
</dbReference>
<feature type="binding site" description="axial binding residue" evidence="10">
    <location>
        <position position="181"/>
    </location>
    <ligand>
        <name>heme</name>
        <dbReference type="ChEBI" id="CHEBI:30413"/>
    </ligand>
    <ligandPart>
        <name>Fe</name>
        <dbReference type="ChEBI" id="CHEBI:18248"/>
    </ligandPart>
</feature>
<dbReference type="PROSITE" id="PS00086">
    <property type="entry name" value="CYTOCHROME_P450"/>
    <property type="match status" value="1"/>
</dbReference>
<dbReference type="InterPro" id="IPR036396">
    <property type="entry name" value="Cyt_P450_sf"/>
</dbReference>
<comment type="catalytic activity">
    <reaction evidence="8">
        <text>testosterone + 3 reduced [NADPH--hemoprotein reductase] + 3 O2 = 17beta-estradiol + formate + 3 oxidized [NADPH--hemoprotein reductase] + 4 H2O + 4 H(+)</text>
        <dbReference type="Rhea" id="RHEA:38191"/>
        <dbReference type="Rhea" id="RHEA-COMP:11964"/>
        <dbReference type="Rhea" id="RHEA-COMP:11965"/>
        <dbReference type="ChEBI" id="CHEBI:15377"/>
        <dbReference type="ChEBI" id="CHEBI:15378"/>
        <dbReference type="ChEBI" id="CHEBI:15379"/>
        <dbReference type="ChEBI" id="CHEBI:15740"/>
        <dbReference type="ChEBI" id="CHEBI:16469"/>
        <dbReference type="ChEBI" id="CHEBI:17347"/>
        <dbReference type="ChEBI" id="CHEBI:57618"/>
        <dbReference type="ChEBI" id="CHEBI:58210"/>
        <dbReference type="EC" id="1.14.14.14"/>
    </reaction>
</comment>
<evidence type="ECO:0000256" key="2">
    <source>
        <dbReference type="ARBA" id="ARBA00022617"/>
    </source>
</evidence>
<keyword evidence="2 10" id="KW-0349">Heme</keyword>
<name>A0A9F7RE38_ICTPU</name>
<dbReference type="Pfam" id="PF00067">
    <property type="entry name" value="p450"/>
    <property type="match status" value="1"/>
</dbReference>
<keyword evidence="10 11" id="KW-0479">Metal-binding</keyword>
<gene>
    <name evidence="13" type="primary">LOC108261996</name>
</gene>
<evidence type="ECO:0000256" key="5">
    <source>
        <dbReference type="ARBA" id="ARBA00038885"/>
    </source>
</evidence>
<dbReference type="RefSeq" id="XP_053541299.1">
    <property type="nucleotide sequence ID" value="XM_053685324.1"/>
</dbReference>
<dbReference type="AlphaFoldDB" id="A0A9F7RE38"/>
<protein>
    <recommendedName>
        <fullName evidence="5">aromatase</fullName>
        <ecNumber evidence="5">1.14.14.14</ecNumber>
    </recommendedName>
    <alternativeName>
        <fullName evidence="7">Cytochrome P-450AROM</fullName>
    </alternativeName>
    <alternativeName>
        <fullName evidence="6">Estrogen synthase</fullName>
    </alternativeName>
</protein>
<keyword evidence="3 10" id="KW-0408">Iron</keyword>
<reference evidence="12" key="1">
    <citation type="journal article" date="2016" name="Nat. Commun.">
        <title>The channel catfish genome sequence provides insights into the evolution of scale formation in teleosts.</title>
        <authorList>
            <person name="Liu Z."/>
            <person name="Liu S."/>
            <person name="Yao J."/>
            <person name="Bao L."/>
            <person name="Zhang J."/>
            <person name="Li Y."/>
            <person name="Jiang C."/>
            <person name="Sun L."/>
            <person name="Wang R."/>
            <person name="Zhang Y."/>
            <person name="Zhou T."/>
            <person name="Zeng Q."/>
            <person name="Fu Q."/>
            <person name="Gao S."/>
            <person name="Li N."/>
            <person name="Koren S."/>
            <person name="Jiang Y."/>
            <person name="Zimin A."/>
            <person name="Xu P."/>
            <person name="Phillippy A.M."/>
            <person name="Geng X."/>
            <person name="Song L."/>
            <person name="Sun F."/>
            <person name="Li C."/>
            <person name="Wang X."/>
            <person name="Chen A."/>
            <person name="Jin Y."/>
            <person name="Yuan Z."/>
            <person name="Yang Y."/>
            <person name="Tan S."/>
            <person name="Peatman E."/>
            <person name="Lu J."/>
            <person name="Qin Z."/>
            <person name="Dunham R."/>
            <person name="Li Z."/>
            <person name="Sonstegard T."/>
            <person name="Feng J."/>
            <person name="Danzmann R.G."/>
            <person name="Schroeder S."/>
            <person name="Scheffler B."/>
            <person name="Duke M.V."/>
            <person name="Ballard L."/>
            <person name="Kucuktas H."/>
            <person name="Kaltenboeck L."/>
            <person name="Liu H."/>
            <person name="Armbruster J."/>
            <person name="Xie Y."/>
            <person name="Kirby M.L."/>
            <person name="Tian Y."/>
            <person name="Flanagan M.E."/>
            <person name="Mu W."/>
            <person name="Waldbieser G.C."/>
        </authorList>
    </citation>
    <scope>NUCLEOTIDE SEQUENCE [LARGE SCALE GENOMIC DNA]</scope>
    <source>
        <strain evidence="12">SDA103</strain>
    </source>
</reference>
<keyword evidence="12" id="KW-1185">Reference proteome</keyword>
<dbReference type="EC" id="1.14.14.14" evidence="5"/>
<comment type="cofactor">
    <cofactor evidence="10">
        <name>heme</name>
        <dbReference type="ChEBI" id="CHEBI:30413"/>
    </cofactor>
</comment>
<evidence type="ECO:0000256" key="1">
    <source>
        <dbReference type="ARBA" id="ARBA00010617"/>
    </source>
</evidence>
<evidence type="ECO:0000256" key="8">
    <source>
        <dbReference type="ARBA" id="ARBA00047938"/>
    </source>
</evidence>
<dbReference type="Gene3D" id="1.10.630.10">
    <property type="entry name" value="Cytochrome P450"/>
    <property type="match status" value="1"/>
</dbReference>
<evidence type="ECO:0000256" key="10">
    <source>
        <dbReference type="PIRSR" id="PIRSR602401-1"/>
    </source>
</evidence>
<dbReference type="PRINTS" id="PR00385">
    <property type="entry name" value="P450"/>
</dbReference>
<accession>A0A9F7RE38</accession>
<dbReference type="InterPro" id="IPR002401">
    <property type="entry name" value="Cyt_P450_E_grp-I"/>
</dbReference>
<dbReference type="PRINTS" id="PR00463">
    <property type="entry name" value="EP450I"/>
</dbReference>
<comment type="catalytic activity">
    <reaction evidence="9">
        <text>androst-4-ene-3,17-dione + 3 reduced [NADPH--hemoprotein reductase] + 3 O2 = estrone + formate + 3 oxidized [NADPH--hemoprotein reductase] + 4 H2O + 4 H(+)</text>
        <dbReference type="Rhea" id="RHEA:38195"/>
        <dbReference type="Rhea" id="RHEA-COMP:11964"/>
        <dbReference type="Rhea" id="RHEA-COMP:11965"/>
        <dbReference type="ChEBI" id="CHEBI:15377"/>
        <dbReference type="ChEBI" id="CHEBI:15378"/>
        <dbReference type="ChEBI" id="CHEBI:15379"/>
        <dbReference type="ChEBI" id="CHEBI:15740"/>
        <dbReference type="ChEBI" id="CHEBI:16422"/>
        <dbReference type="ChEBI" id="CHEBI:17263"/>
        <dbReference type="ChEBI" id="CHEBI:57618"/>
        <dbReference type="ChEBI" id="CHEBI:58210"/>
        <dbReference type="EC" id="1.14.14.14"/>
    </reaction>
</comment>
<dbReference type="OrthoDB" id="1470350at2759"/>
<organism evidence="12 13">
    <name type="scientific">Ictalurus punctatus</name>
    <name type="common">Channel catfish</name>
    <name type="synonym">Silurus punctatus</name>
    <dbReference type="NCBI Taxonomy" id="7998"/>
    <lineage>
        <taxon>Eukaryota</taxon>
        <taxon>Metazoa</taxon>
        <taxon>Chordata</taxon>
        <taxon>Craniata</taxon>
        <taxon>Vertebrata</taxon>
        <taxon>Euteleostomi</taxon>
        <taxon>Actinopterygii</taxon>
        <taxon>Neopterygii</taxon>
        <taxon>Teleostei</taxon>
        <taxon>Ostariophysi</taxon>
        <taxon>Siluriformes</taxon>
        <taxon>Ictaluridae</taxon>
        <taxon>Ictalurus</taxon>
    </lineage>
</organism>
<evidence type="ECO:0000256" key="9">
    <source>
        <dbReference type="ARBA" id="ARBA00048642"/>
    </source>
</evidence>
<evidence type="ECO:0000256" key="3">
    <source>
        <dbReference type="ARBA" id="ARBA00023004"/>
    </source>
</evidence>